<accession>A0A5E7AWC7</accession>
<protein>
    <submittedName>
        <fullName evidence="1">Uncharacterized protein</fullName>
    </submittedName>
</protein>
<evidence type="ECO:0000313" key="2">
    <source>
        <dbReference type="Proteomes" id="UP000379480"/>
    </source>
</evidence>
<dbReference type="Pfam" id="PF19372">
    <property type="entry name" value="DUF5947"/>
    <property type="match status" value="1"/>
</dbReference>
<dbReference type="OrthoDB" id="152349at2"/>
<evidence type="ECO:0000313" key="1">
    <source>
        <dbReference type="EMBL" id="VVN81004.1"/>
    </source>
</evidence>
<sequence>MTETTVAQPDAWVASLKGFLGIERKPVEHCELCYAEIEPGHDHLIEPDTRRLLCACQACALLFDSPEARRYRRVPREVTRLEHFNLSDAQWDALLIPINLAFFVRSSTQDRVLALYPGPAGATESTLALQTWDELAAANPLLKALQPDVEALLANRMDGAREYYRLPIDRCYELVGLIRSHWHGLSGGQDVRAAQLRYFEQLRAETSAGGQDDA</sequence>
<gene>
    <name evidence="1" type="ORF">PS723_01089</name>
</gene>
<dbReference type="Proteomes" id="UP000379480">
    <property type="component" value="Unassembled WGS sequence"/>
</dbReference>
<organism evidence="1 2">
    <name type="scientific">Pseudomonas fluorescens</name>
    <dbReference type="NCBI Taxonomy" id="294"/>
    <lineage>
        <taxon>Bacteria</taxon>
        <taxon>Pseudomonadati</taxon>
        <taxon>Pseudomonadota</taxon>
        <taxon>Gammaproteobacteria</taxon>
        <taxon>Pseudomonadales</taxon>
        <taxon>Pseudomonadaceae</taxon>
        <taxon>Pseudomonas</taxon>
    </lineage>
</organism>
<proteinExistence type="predicted"/>
<dbReference type="EMBL" id="CABVHY010000004">
    <property type="protein sequence ID" value="VVN81004.1"/>
    <property type="molecule type" value="Genomic_DNA"/>
</dbReference>
<dbReference type="AlphaFoldDB" id="A0A5E7AWC7"/>
<name>A0A5E7AWC7_PSEFL</name>
<dbReference type="RefSeq" id="WP_150802652.1">
    <property type="nucleotide sequence ID" value="NZ_CABVHY010000004.1"/>
</dbReference>
<reference evidence="1 2" key="1">
    <citation type="submission" date="2019-09" db="EMBL/GenBank/DDBJ databases">
        <authorList>
            <person name="Chandra G."/>
            <person name="Truman W A."/>
        </authorList>
    </citation>
    <scope>NUCLEOTIDE SEQUENCE [LARGE SCALE GENOMIC DNA]</scope>
    <source>
        <strain evidence="1">PS723</strain>
    </source>
</reference>
<dbReference type="InterPro" id="IPR045991">
    <property type="entry name" value="DUF5947"/>
</dbReference>